<dbReference type="OrthoDB" id="10622559at2759"/>
<evidence type="ECO:0000313" key="3">
    <source>
        <dbReference type="Proteomes" id="UP000030653"/>
    </source>
</evidence>
<name>M5G3R9_DACPD</name>
<dbReference type="AlphaFoldDB" id="M5G3R9"/>
<evidence type="ECO:0000256" key="1">
    <source>
        <dbReference type="SAM" id="MobiDB-lite"/>
    </source>
</evidence>
<reference evidence="2 3" key="1">
    <citation type="journal article" date="2012" name="Science">
        <title>The Paleozoic origin of enzymatic lignin decomposition reconstructed from 31 fungal genomes.</title>
        <authorList>
            <person name="Floudas D."/>
            <person name="Binder M."/>
            <person name="Riley R."/>
            <person name="Barry K."/>
            <person name="Blanchette R.A."/>
            <person name="Henrissat B."/>
            <person name="Martinez A.T."/>
            <person name="Otillar R."/>
            <person name="Spatafora J.W."/>
            <person name="Yadav J.S."/>
            <person name="Aerts A."/>
            <person name="Benoit I."/>
            <person name="Boyd A."/>
            <person name="Carlson A."/>
            <person name="Copeland A."/>
            <person name="Coutinho P.M."/>
            <person name="de Vries R.P."/>
            <person name="Ferreira P."/>
            <person name="Findley K."/>
            <person name="Foster B."/>
            <person name="Gaskell J."/>
            <person name="Glotzer D."/>
            <person name="Gorecki P."/>
            <person name="Heitman J."/>
            <person name="Hesse C."/>
            <person name="Hori C."/>
            <person name="Igarashi K."/>
            <person name="Jurgens J.A."/>
            <person name="Kallen N."/>
            <person name="Kersten P."/>
            <person name="Kohler A."/>
            <person name="Kuees U."/>
            <person name="Kumar T.K.A."/>
            <person name="Kuo A."/>
            <person name="LaButti K."/>
            <person name="Larrondo L.F."/>
            <person name="Lindquist E."/>
            <person name="Ling A."/>
            <person name="Lombard V."/>
            <person name="Lucas S."/>
            <person name="Lundell T."/>
            <person name="Martin R."/>
            <person name="McLaughlin D.J."/>
            <person name="Morgenstern I."/>
            <person name="Morin E."/>
            <person name="Murat C."/>
            <person name="Nagy L.G."/>
            <person name="Nolan M."/>
            <person name="Ohm R.A."/>
            <person name="Patyshakuliyeva A."/>
            <person name="Rokas A."/>
            <person name="Ruiz-Duenas F.J."/>
            <person name="Sabat G."/>
            <person name="Salamov A."/>
            <person name="Samejima M."/>
            <person name="Schmutz J."/>
            <person name="Slot J.C."/>
            <person name="St John F."/>
            <person name="Stenlid J."/>
            <person name="Sun H."/>
            <person name="Sun S."/>
            <person name="Syed K."/>
            <person name="Tsang A."/>
            <person name="Wiebenga A."/>
            <person name="Young D."/>
            <person name="Pisabarro A."/>
            <person name="Eastwood D.C."/>
            <person name="Martin F."/>
            <person name="Cullen D."/>
            <person name="Grigoriev I.V."/>
            <person name="Hibbett D.S."/>
        </authorList>
    </citation>
    <scope>NUCLEOTIDE SEQUENCE [LARGE SCALE GENOMIC DNA]</scope>
    <source>
        <strain evidence="2 3">DJM-731 SS1</strain>
    </source>
</reference>
<sequence>MTRFNTGYSVLYPCWRGTLPDPEEDTQVADYATYMDLYAYEEQKTLFPPRQKQFDPQAQDSVIYAPDKAVDLTAMWARLEREEELAEPCYFSGTADSSFSLSNEDSLEYLFSESGDDAMDEDQDFLLHDLLNDTEYMAACQNLSSAPPLSSAGDLSASSIQDMMVVEVLLDSDYIGDQTMVDSDPDGLSPSGSSGSSGTLLSALASPFVPSFLKSAGGEKHGAQFLNQVNYALTSGEYEDFPHGFSLSCSTDYSALPTPEEASFPKFLTHEYDGIHDSATSLFKSLPQSSPPRIPGMKSARIKSMGVSLSDVPVLSSPEKSHLGARRSARKISTGPVF</sequence>
<dbReference type="GeneID" id="63683338"/>
<dbReference type="EMBL" id="JH795860">
    <property type="protein sequence ID" value="EJU03319.1"/>
    <property type="molecule type" value="Genomic_DNA"/>
</dbReference>
<accession>M5G3R9</accession>
<dbReference type="Proteomes" id="UP000030653">
    <property type="component" value="Unassembled WGS sequence"/>
</dbReference>
<gene>
    <name evidence="2" type="ORF">DACRYDRAFT_106478</name>
</gene>
<evidence type="ECO:0000313" key="2">
    <source>
        <dbReference type="EMBL" id="EJU03319.1"/>
    </source>
</evidence>
<feature type="region of interest" description="Disordered" evidence="1">
    <location>
        <begin position="313"/>
        <end position="338"/>
    </location>
</feature>
<protein>
    <submittedName>
        <fullName evidence="2">Uncharacterized protein</fullName>
    </submittedName>
</protein>
<dbReference type="RefSeq" id="XP_040630213.1">
    <property type="nucleotide sequence ID" value="XM_040768276.1"/>
</dbReference>
<proteinExistence type="predicted"/>
<keyword evidence="3" id="KW-1185">Reference proteome</keyword>
<dbReference type="HOGENOM" id="CLU_821410_0_0_1"/>
<organism evidence="2 3">
    <name type="scientific">Dacryopinax primogenitus (strain DJM 731)</name>
    <name type="common">Brown rot fungus</name>
    <dbReference type="NCBI Taxonomy" id="1858805"/>
    <lineage>
        <taxon>Eukaryota</taxon>
        <taxon>Fungi</taxon>
        <taxon>Dikarya</taxon>
        <taxon>Basidiomycota</taxon>
        <taxon>Agaricomycotina</taxon>
        <taxon>Dacrymycetes</taxon>
        <taxon>Dacrymycetales</taxon>
        <taxon>Dacrymycetaceae</taxon>
        <taxon>Dacryopinax</taxon>
    </lineage>
</organism>